<feature type="domain" description="Xylanolytic transcriptional activator regulatory" evidence="3">
    <location>
        <begin position="246"/>
        <end position="318"/>
    </location>
</feature>
<dbReference type="InterPro" id="IPR050797">
    <property type="entry name" value="Carb_Metab_Trans_Reg"/>
</dbReference>
<evidence type="ECO:0000256" key="1">
    <source>
        <dbReference type="ARBA" id="ARBA00023242"/>
    </source>
</evidence>
<name>A0A8H4RQP8_9HELO</name>
<dbReference type="GO" id="GO:0006351">
    <property type="term" value="P:DNA-templated transcription"/>
    <property type="evidence" value="ECO:0007669"/>
    <property type="project" value="InterPro"/>
</dbReference>
<keyword evidence="5" id="KW-1185">Reference proteome</keyword>
<protein>
    <recommendedName>
        <fullName evidence="3">Xylanolytic transcriptional activator regulatory domain-containing protein</fullName>
    </recommendedName>
</protein>
<reference evidence="4 5" key="1">
    <citation type="submission" date="2020-03" db="EMBL/GenBank/DDBJ databases">
        <title>Draft Genome Sequence of Cudoniella acicularis.</title>
        <authorList>
            <person name="Buettner E."/>
            <person name="Kellner H."/>
        </authorList>
    </citation>
    <scope>NUCLEOTIDE SEQUENCE [LARGE SCALE GENOMIC DNA]</scope>
    <source>
        <strain evidence="4 5">DSM 108380</strain>
    </source>
</reference>
<dbReference type="PANTHER" id="PTHR31668:SF4">
    <property type="entry name" value="TRANSCRIPTIONAL ACTIVATOR PROTEIN DAL81"/>
    <property type="match status" value="1"/>
</dbReference>
<dbReference type="OrthoDB" id="2264294at2759"/>
<dbReference type="SMART" id="SM00906">
    <property type="entry name" value="Fungal_trans"/>
    <property type="match status" value="1"/>
</dbReference>
<dbReference type="Proteomes" id="UP000566819">
    <property type="component" value="Unassembled WGS sequence"/>
</dbReference>
<keyword evidence="1" id="KW-0539">Nucleus</keyword>
<proteinExistence type="predicted"/>
<organism evidence="4 5">
    <name type="scientific">Cudoniella acicularis</name>
    <dbReference type="NCBI Taxonomy" id="354080"/>
    <lineage>
        <taxon>Eukaryota</taxon>
        <taxon>Fungi</taxon>
        <taxon>Dikarya</taxon>
        <taxon>Ascomycota</taxon>
        <taxon>Pezizomycotina</taxon>
        <taxon>Leotiomycetes</taxon>
        <taxon>Helotiales</taxon>
        <taxon>Tricladiaceae</taxon>
        <taxon>Cudoniella</taxon>
    </lineage>
</organism>
<dbReference type="InterPro" id="IPR007219">
    <property type="entry name" value="XnlR_reg_dom"/>
</dbReference>
<evidence type="ECO:0000256" key="2">
    <source>
        <dbReference type="SAM" id="MobiDB-lite"/>
    </source>
</evidence>
<gene>
    <name evidence="4" type="ORF">G7Y89_g3788</name>
</gene>
<dbReference type="GO" id="GO:0001080">
    <property type="term" value="P:nitrogen catabolite activation of transcription from RNA polymerase II promoter"/>
    <property type="evidence" value="ECO:0007669"/>
    <property type="project" value="TreeGrafter"/>
</dbReference>
<dbReference type="CDD" id="cd12148">
    <property type="entry name" value="fungal_TF_MHR"/>
    <property type="match status" value="1"/>
</dbReference>
<dbReference type="EMBL" id="JAAMPI010000193">
    <property type="protein sequence ID" value="KAF4634324.1"/>
    <property type="molecule type" value="Genomic_DNA"/>
</dbReference>
<evidence type="ECO:0000313" key="4">
    <source>
        <dbReference type="EMBL" id="KAF4634324.1"/>
    </source>
</evidence>
<dbReference type="GO" id="GO:0003677">
    <property type="term" value="F:DNA binding"/>
    <property type="evidence" value="ECO:0007669"/>
    <property type="project" value="InterPro"/>
</dbReference>
<feature type="compositionally biased region" description="Acidic residues" evidence="2">
    <location>
        <begin position="323"/>
        <end position="332"/>
    </location>
</feature>
<dbReference type="Pfam" id="PF04082">
    <property type="entry name" value="Fungal_trans"/>
    <property type="match status" value="1"/>
</dbReference>
<feature type="region of interest" description="Disordered" evidence="2">
    <location>
        <begin position="314"/>
        <end position="333"/>
    </location>
</feature>
<sequence>MASPNQPKRKERPCDACVSVRCRWYSSGSARSRKSPGVQTRVIRTNNGTGVEEYDDLDGPSLLKKTLGLQNKHHSQYVGSTRGLEPALLGKLSATGRAEVQLSNCTLRRVSSSEAFLLLPDPGTQGYEDELDDLDAIEAIIRPHGKALVDLYFRIVFPSFPVVHKEVYLEKYARSYREFSPPLLAAVYLLALYYWTYDDTLSNFTKPDVEKLEKLARKALGDTIHRPKLSTVQAGLLLLQHTDTDSAELTAQLVSVGYGLGLHLDSSEWNIPIWEKGLRKRLGWALYMQDKWNSLGSGRPALINPSNWALQPVTNNDFPENADHEDDQEGSTEVEKGRILFSRMINLSEILADLLETVFTVKTSREIAAAGAANGLAIILEKVKPVQLKLREWFSNLPECLSMESTLVMKLNSVGYLRLAYVATEIALHRRIILALTSSTDPQLYHICRSSAQERFMFAMDFVQSLKPQHLASFWYFASPQNFALISVFGTLLLSTASNPEEADFYRTKLREYRWTLKINSENGARYMKPAMALLDANLSLLTENNASQSWVVNKIADLPRTENGSRIGANSTGTASTDTFVFPNASLSASSGLASPGQYSFDSSACYPGQRPVGSPTTFLPEDQDFSYEIGNNRSMWSF</sequence>
<evidence type="ECO:0000313" key="5">
    <source>
        <dbReference type="Proteomes" id="UP000566819"/>
    </source>
</evidence>
<dbReference type="PANTHER" id="PTHR31668">
    <property type="entry name" value="GLUCOSE TRANSPORT TRANSCRIPTION REGULATOR RGT1-RELATED-RELATED"/>
    <property type="match status" value="1"/>
</dbReference>
<evidence type="ECO:0000259" key="3">
    <source>
        <dbReference type="SMART" id="SM00906"/>
    </source>
</evidence>
<comment type="caution">
    <text evidence="4">The sequence shown here is derived from an EMBL/GenBank/DDBJ whole genome shotgun (WGS) entry which is preliminary data.</text>
</comment>
<dbReference type="AlphaFoldDB" id="A0A8H4RQP8"/>
<dbReference type="GO" id="GO:0008270">
    <property type="term" value="F:zinc ion binding"/>
    <property type="evidence" value="ECO:0007669"/>
    <property type="project" value="InterPro"/>
</dbReference>
<dbReference type="GO" id="GO:0005634">
    <property type="term" value="C:nucleus"/>
    <property type="evidence" value="ECO:0007669"/>
    <property type="project" value="TreeGrafter"/>
</dbReference>
<accession>A0A8H4RQP8</accession>